<keyword evidence="1" id="KW-0413">Isomerase</keyword>
<sequence length="114" mass="13190">MSETYTSAAATTETWTEKEIRQQPASWLRSLNHIDNIRSAIDSFLTPLLHKNNLRIILTGAGYFSIYWRHYRSLACQPDRKKYLCHTDYRSGHQSDGLSEPVASITVDLLRSFR</sequence>
<proteinExistence type="predicted"/>
<protein>
    <submittedName>
        <fullName evidence="1">Tagatose-6-phosphate ketose/aldose isomerase</fullName>
        <ecNumber evidence="1">5.3.1.-</ecNumber>
    </submittedName>
</protein>
<dbReference type="EC" id="5.3.1.-" evidence="1"/>
<organism evidence="1 2">
    <name type="scientific">Salmonella enterica subsp. arizonae</name>
    <dbReference type="NCBI Taxonomy" id="59203"/>
    <lineage>
        <taxon>Bacteria</taxon>
        <taxon>Pseudomonadati</taxon>
        <taxon>Pseudomonadota</taxon>
        <taxon>Gammaproteobacteria</taxon>
        <taxon>Enterobacterales</taxon>
        <taxon>Enterobacteriaceae</taxon>
        <taxon>Salmonella</taxon>
    </lineage>
</organism>
<accession>A0A379SSY4</accession>
<name>A0A379SSY4_SALER</name>
<evidence type="ECO:0000313" key="1">
    <source>
        <dbReference type="EMBL" id="SUG31350.1"/>
    </source>
</evidence>
<dbReference type="AlphaFoldDB" id="A0A379SSY4"/>
<evidence type="ECO:0000313" key="2">
    <source>
        <dbReference type="Proteomes" id="UP000254762"/>
    </source>
</evidence>
<gene>
    <name evidence="1" type="primary">agaS_2</name>
    <name evidence="1" type="ORF">NCTC7304_00726</name>
</gene>
<dbReference type="GO" id="GO:0016853">
    <property type="term" value="F:isomerase activity"/>
    <property type="evidence" value="ECO:0007669"/>
    <property type="project" value="UniProtKB-KW"/>
</dbReference>
<reference evidence="1 2" key="1">
    <citation type="submission" date="2018-06" db="EMBL/GenBank/DDBJ databases">
        <authorList>
            <consortium name="Pathogen Informatics"/>
            <person name="Doyle S."/>
        </authorList>
    </citation>
    <scope>NUCLEOTIDE SEQUENCE [LARGE SCALE GENOMIC DNA]</scope>
    <source>
        <strain evidence="1 2">NCTC7304</strain>
    </source>
</reference>
<dbReference type="Gene3D" id="3.40.50.10490">
    <property type="entry name" value="Glucose-6-phosphate isomerase like protein, domain 1"/>
    <property type="match status" value="1"/>
</dbReference>
<dbReference type="Proteomes" id="UP000254762">
    <property type="component" value="Unassembled WGS sequence"/>
</dbReference>
<dbReference type="EMBL" id="UGXD01000002">
    <property type="protein sequence ID" value="SUG31350.1"/>
    <property type="molecule type" value="Genomic_DNA"/>
</dbReference>